<keyword evidence="2" id="KW-1185">Reference proteome</keyword>
<dbReference type="Proteomes" id="UP000186601">
    <property type="component" value="Unassembled WGS sequence"/>
</dbReference>
<sequence length="262" mass="28961">MPFLSEIGTWILSSFNSLLPDCLVDRPTSHAAHDWGTNRLCQTVDRNDVSRVVLVIEAAVHYFRHLRSSTPRVSELQLRSGITVEFLLLEECEEVDPDTTLKLIVPDKTGKNLLVNGEVTVLANGSETRLYGIKITSSLKHLLHCSVFFFDSDFSVISYYQPAVGGNPDPPLDSQGEGALTIGFGAGSSQPQLYTLQDGQDFDLGFLKIFVSNVPLDLSHIPRESPFESTGKAPAPRGAHTRERTKASLWDTIVIPVKQRRV</sequence>
<evidence type="ECO:0000313" key="1">
    <source>
        <dbReference type="EMBL" id="PSR73503.1"/>
    </source>
</evidence>
<name>A0A2R6NMA1_9APHY</name>
<proteinExistence type="predicted"/>
<protein>
    <submittedName>
        <fullName evidence="1">Uncharacterized protein</fullName>
    </submittedName>
</protein>
<reference evidence="1 2" key="1">
    <citation type="submission" date="2018-02" db="EMBL/GenBank/DDBJ databases">
        <title>Genome sequence of the basidiomycete white-rot fungus Phlebia centrifuga.</title>
        <authorList>
            <person name="Granchi Z."/>
            <person name="Peng M."/>
            <person name="de Vries R.P."/>
            <person name="Hilden K."/>
            <person name="Makela M.R."/>
            <person name="Grigoriev I."/>
            <person name="Riley R."/>
        </authorList>
    </citation>
    <scope>NUCLEOTIDE SEQUENCE [LARGE SCALE GENOMIC DNA]</scope>
    <source>
        <strain evidence="1 2">FBCC195</strain>
    </source>
</reference>
<gene>
    <name evidence="1" type="ORF">PHLCEN_2v10655</name>
</gene>
<dbReference type="EMBL" id="MLYV02001073">
    <property type="protein sequence ID" value="PSR73503.1"/>
    <property type="molecule type" value="Genomic_DNA"/>
</dbReference>
<comment type="caution">
    <text evidence="1">The sequence shown here is derived from an EMBL/GenBank/DDBJ whole genome shotgun (WGS) entry which is preliminary data.</text>
</comment>
<dbReference type="OrthoDB" id="3223806at2759"/>
<organism evidence="1 2">
    <name type="scientific">Hermanssonia centrifuga</name>
    <dbReference type="NCBI Taxonomy" id="98765"/>
    <lineage>
        <taxon>Eukaryota</taxon>
        <taxon>Fungi</taxon>
        <taxon>Dikarya</taxon>
        <taxon>Basidiomycota</taxon>
        <taxon>Agaricomycotina</taxon>
        <taxon>Agaricomycetes</taxon>
        <taxon>Polyporales</taxon>
        <taxon>Meruliaceae</taxon>
        <taxon>Hermanssonia</taxon>
    </lineage>
</organism>
<accession>A0A2R6NMA1</accession>
<dbReference type="AlphaFoldDB" id="A0A2R6NMA1"/>
<evidence type="ECO:0000313" key="2">
    <source>
        <dbReference type="Proteomes" id="UP000186601"/>
    </source>
</evidence>